<dbReference type="EMBL" id="BDOQ01000003">
    <property type="protein sequence ID" value="GBG13555.1"/>
    <property type="molecule type" value="Genomic_DNA"/>
</dbReference>
<dbReference type="GO" id="GO:0015920">
    <property type="term" value="P:lipopolysaccharide transport"/>
    <property type="evidence" value="ECO:0007669"/>
    <property type="project" value="TreeGrafter"/>
</dbReference>
<feature type="transmembrane region" description="Helical" evidence="9">
    <location>
        <begin position="267"/>
        <end position="287"/>
    </location>
</feature>
<keyword evidence="4" id="KW-1003">Cell membrane</keyword>
<dbReference type="OrthoDB" id="9778062at2"/>
<evidence type="ECO:0000256" key="5">
    <source>
        <dbReference type="ARBA" id="ARBA00022519"/>
    </source>
</evidence>
<evidence type="ECO:0000256" key="6">
    <source>
        <dbReference type="ARBA" id="ARBA00022692"/>
    </source>
</evidence>
<sequence>MIFKRSLLQELFSTALSTFLVLLGIMVAQRITYYLGFAARGGVASDAIGTLLGFSVLRFLPLLLTLTLFVTVLMTLSRWHRDSEMVVWFTSGQGIYALIRPLLTFAMPIIAVIALLSLFVAPWAVEKGIEYREQMDSSDEISAIIPGMFKESKNSERVYFVESYSTLQNKINNIFAQSMQHQKLGIIVAKEGQHETASNGDSFLTLMNGRRYENKPNTPEFGVMEFERYVLRIEPAEAKQEPPTPRSKPSTQLLTERSPDNAAELEWRLSLPISAFLLVLLAIPLSFVDPRAGRSANLILALLVYIIYNNILSILQSWVVRGKLTPLIGLWPAHVLVFMLFVYLFYRRLFLLPLLPKWLSR</sequence>
<feature type="transmembrane region" description="Helical" evidence="9">
    <location>
        <begin position="105"/>
        <end position="125"/>
    </location>
</feature>
<proteinExistence type="predicted"/>
<keyword evidence="3" id="KW-0813">Transport</keyword>
<dbReference type="PANTHER" id="PTHR33529">
    <property type="entry name" value="SLR0882 PROTEIN-RELATED"/>
    <property type="match status" value="1"/>
</dbReference>
<comment type="subcellular location">
    <subcellularLocation>
        <location evidence="1">Cell inner membrane</location>
        <topology evidence="1">Multi-pass membrane protein</topology>
    </subcellularLocation>
</comment>
<keyword evidence="6 9" id="KW-0812">Transmembrane</keyword>
<keyword evidence="11" id="KW-1185">Reference proteome</keyword>
<reference evidence="10 11" key="1">
    <citation type="journal article" date="2018" name="Environ. Microbiol.">
        <title>Isolation and genomic characterization of Novimethylophilus kurashikiensis gen. nov. sp. nov., a new lanthanide-dependent methylotrophic species of Methylophilaceae.</title>
        <authorList>
            <person name="Lv H."/>
            <person name="Sahin N."/>
            <person name="Tani A."/>
        </authorList>
    </citation>
    <scope>NUCLEOTIDE SEQUENCE [LARGE SCALE GENOMIC DNA]</scope>
    <source>
        <strain evidence="10 11">La2-4</strain>
    </source>
</reference>
<dbReference type="GO" id="GO:0043190">
    <property type="term" value="C:ATP-binding cassette (ABC) transporter complex"/>
    <property type="evidence" value="ECO:0007669"/>
    <property type="project" value="InterPro"/>
</dbReference>
<keyword evidence="8 9" id="KW-0472">Membrane</keyword>
<keyword evidence="5" id="KW-0997">Cell inner membrane</keyword>
<evidence type="ECO:0000256" key="3">
    <source>
        <dbReference type="ARBA" id="ARBA00022448"/>
    </source>
</evidence>
<evidence type="ECO:0000256" key="7">
    <source>
        <dbReference type="ARBA" id="ARBA00022989"/>
    </source>
</evidence>
<dbReference type="InterPro" id="IPR030922">
    <property type="entry name" value="LptF"/>
</dbReference>
<feature type="transmembrane region" description="Helical" evidence="9">
    <location>
        <begin position="52"/>
        <end position="76"/>
    </location>
</feature>
<gene>
    <name evidence="10" type="primary">lptF</name>
    <name evidence="10" type="ORF">NMK_1106</name>
</gene>
<dbReference type="AlphaFoldDB" id="A0A2R5F5Z7"/>
<name>A0A2R5F5Z7_9PROT</name>
<dbReference type="NCBIfam" id="TIGR04407">
    <property type="entry name" value="LptF_YjgP"/>
    <property type="match status" value="1"/>
</dbReference>
<dbReference type="GO" id="GO:0055085">
    <property type="term" value="P:transmembrane transport"/>
    <property type="evidence" value="ECO:0007669"/>
    <property type="project" value="InterPro"/>
</dbReference>
<keyword evidence="7 9" id="KW-1133">Transmembrane helix</keyword>
<accession>A0A2R5F5Z7</accession>
<dbReference type="PANTHER" id="PTHR33529:SF7">
    <property type="entry name" value="LIPOPOLYSACCHARIDE EXPORT SYSTEM PERMEASE PROTEIN LPTF"/>
    <property type="match status" value="1"/>
</dbReference>
<protein>
    <recommendedName>
        <fullName evidence="2">Lipopolysaccharide export system permease protein LptF</fullName>
    </recommendedName>
</protein>
<organism evidence="10 11">
    <name type="scientific">Novimethylophilus kurashikiensis</name>
    <dbReference type="NCBI Taxonomy" id="1825523"/>
    <lineage>
        <taxon>Bacteria</taxon>
        <taxon>Pseudomonadati</taxon>
        <taxon>Pseudomonadota</taxon>
        <taxon>Betaproteobacteria</taxon>
        <taxon>Nitrosomonadales</taxon>
        <taxon>Methylophilaceae</taxon>
        <taxon>Novimethylophilus</taxon>
    </lineage>
</organism>
<dbReference type="Pfam" id="PF03739">
    <property type="entry name" value="LptF_LptG"/>
    <property type="match status" value="1"/>
</dbReference>
<evidence type="ECO:0000256" key="9">
    <source>
        <dbReference type="SAM" id="Phobius"/>
    </source>
</evidence>
<feature type="transmembrane region" description="Helical" evidence="9">
    <location>
        <begin position="299"/>
        <end position="320"/>
    </location>
</feature>
<evidence type="ECO:0000256" key="2">
    <source>
        <dbReference type="ARBA" id="ARBA00014213"/>
    </source>
</evidence>
<evidence type="ECO:0000256" key="4">
    <source>
        <dbReference type="ARBA" id="ARBA00022475"/>
    </source>
</evidence>
<evidence type="ECO:0000256" key="8">
    <source>
        <dbReference type="ARBA" id="ARBA00023136"/>
    </source>
</evidence>
<evidence type="ECO:0000313" key="11">
    <source>
        <dbReference type="Proteomes" id="UP000245081"/>
    </source>
</evidence>
<dbReference type="InterPro" id="IPR005495">
    <property type="entry name" value="LptG/LptF_permease"/>
</dbReference>
<dbReference type="Proteomes" id="UP000245081">
    <property type="component" value="Unassembled WGS sequence"/>
</dbReference>
<evidence type="ECO:0000313" key="10">
    <source>
        <dbReference type="EMBL" id="GBG13555.1"/>
    </source>
</evidence>
<feature type="transmembrane region" description="Helical" evidence="9">
    <location>
        <begin position="327"/>
        <end position="346"/>
    </location>
</feature>
<dbReference type="RefSeq" id="WP_109014742.1">
    <property type="nucleotide sequence ID" value="NZ_BDOQ01000003.1"/>
</dbReference>
<comment type="caution">
    <text evidence="10">The sequence shown here is derived from an EMBL/GenBank/DDBJ whole genome shotgun (WGS) entry which is preliminary data.</text>
</comment>
<evidence type="ECO:0000256" key="1">
    <source>
        <dbReference type="ARBA" id="ARBA00004429"/>
    </source>
</evidence>